<reference evidence="5 6" key="1">
    <citation type="submission" date="2015-07" db="EMBL/GenBank/DDBJ databases">
        <title>Comparative genomics of the Sigatoka disease complex on banana suggests a link between parallel evolutionary changes in Pseudocercospora fijiensis and Pseudocercospora eumusae and increased virulence on the banana host.</title>
        <authorList>
            <person name="Chang T.-C."/>
            <person name="Salvucci A."/>
            <person name="Crous P.W."/>
            <person name="Stergiopoulos I."/>
        </authorList>
    </citation>
    <scope>NUCLEOTIDE SEQUENCE [LARGE SCALE GENOMIC DNA]</scope>
    <source>
        <strain evidence="5 6">CBS 116634</strain>
    </source>
</reference>
<dbReference type="SUPFAM" id="SSF56801">
    <property type="entry name" value="Acetyl-CoA synthetase-like"/>
    <property type="match status" value="3"/>
</dbReference>
<dbReference type="Pfam" id="PF00501">
    <property type="entry name" value="AMP-binding"/>
    <property type="match status" value="2"/>
</dbReference>
<dbReference type="NCBIfam" id="TIGR01733">
    <property type="entry name" value="AA-adenyl-dom"/>
    <property type="match status" value="2"/>
</dbReference>
<keyword evidence="6" id="KW-1185">Reference proteome</keyword>
<dbReference type="InterPro" id="IPR009081">
    <property type="entry name" value="PP-bd_ACP"/>
</dbReference>
<dbReference type="Gene3D" id="1.10.1200.10">
    <property type="entry name" value="ACP-like"/>
    <property type="match status" value="3"/>
</dbReference>
<dbReference type="STRING" id="113226.A0A139IU82"/>
<evidence type="ECO:0000259" key="4">
    <source>
        <dbReference type="PROSITE" id="PS50075"/>
    </source>
</evidence>
<dbReference type="Gene3D" id="3.40.50.980">
    <property type="match status" value="4"/>
</dbReference>
<dbReference type="PANTHER" id="PTHR45527">
    <property type="entry name" value="NONRIBOSOMAL PEPTIDE SYNTHETASE"/>
    <property type="match status" value="1"/>
</dbReference>
<keyword evidence="2" id="KW-0597">Phosphoprotein</keyword>
<proteinExistence type="predicted"/>
<protein>
    <recommendedName>
        <fullName evidence="4">Carrier domain-containing protein</fullName>
    </recommendedName>
</protein>
<keyword evidence="3" id="KW-0436">Ligase</keyword>
<keyword evidence="1" id="KW-0596">Phosphopantetheine</keyword>
<dbReference type="FunFam" id="3.30.559.30:FF:000003">
    <property type="entry name" value="Nonribosomal peptide synthase SidD"/>
    <property type="match status" value="1"/>
</dbReference>
<evidence type="ECO:0000313" key="6">
    <source>
        <dbReference type="Proteomes" id="UP000073492"/>
    </source>
</evidence>
<accession>A0A139IU82</accession>
<dbReference type="CDD" id="cd05918">
    <property type="entry name" value="A_NRPS_SidN3_like"/>
    <property type="match status" value="2"/>
</dbReference>
<dbReference type="GO" id="GO:0044550">
    <property type="term" value="P:secondary metabolite biosynthetic process"/>
    <property type="evidence" value="ECO:0007669"/>
    <property type="project" value="TreeGrafter"/>
</dbReference>
<dbReference type="Pfam" id="PF00668">
    <property type="entry name" value="Condensation"/>
    <property type="match status" value="4"/>
</dbReference>
<dbReference type="InterPro" id="IPR020806">
    <property type="entry name" value="PKS_PP-bd"/>
</dbReference>
<gene>
    <name evidence="5" type="ORF">AC579_7697</name>
</gene>
<evidence type="ECO:0000313" key="5">
    <source>
        <dbReference type="EMBL" id="KXT18134.1"/>
    </source>
</evidence>
<dbReference type="InterPro" id="IPR045851">
    <property type="entry name" value="AMP-bd_C_sf"/>
</dbReference>
<dbReference type="CDD" id="cd19542">
    <property type="entry name" value="CT_NRPS-like"/>
    <property type="match status" value="2"/>
</dbReference>
<dbReference type="FunFam" id="1.10.1200.10:FF:000005">
    <property type="entry name" value="Nonribosomal peptide synthetase 1"/>
    <property type="match status" value="1"/>
</dbReference>
<evidence type="ECO:0000256" key="1">
    <source>
        <dbReference type="ARBA" id="ARBA00022450"/>
    </source>
</evidence>
<sequence>MSTDAERFWTAKLAAVEPCIFLPDRSVLGTGDSMLSVAATNIDHSSLKAFCHNSGVTISSVCCVAWAIVLRVYTSNDCPCFGFVTSGRDLPVEGITSIVGPTINTLPLFLHMESSESLLGTIQNMESQILDAMQHQLLPLAAMQHASQPGSARLFSTAVSITSRQAQSAHREAEDIAITVCRGNDSSEFDVVLQILMEPPRTSFTLNFTSAFSEKFAASIAASFSAAMNGIMAKSYGESATVIEAMDIIGQQDLDQIQQWNYIEPELPAQVKCLHDSVRHGAFIHPSKLAVSSWDGQLSYEKLDYLSTRLAYSLLSRGLGRGAAVPICFHHSMWAVVAILGILKAGAAWVPLDPGWPLSRIEDVLAQINAETVIASRQHADLFPKSCSVMVLDAETFLDPLLEAVLPSQCTSNTAYILFTSGSTGQPKGVVVDHRAASTSCHALISAAYFSNDTRALQSCSYVFDACVMEIFCTLFCGGCICIPSDRQRHDDVEAFMVENDVNWAFFTPSRARHLDSSTLASQLEVLLLGGEVVLESDRRLWSKIVPHFLVIYGPTEACIICCILHCSAERFHPKSIGRFLQPTSRGWIADPIDPRNLVPIGAVGELLIEGPILAQGYLGDDTKTSAAFIKSSNRLLRKDVRLYRTGDLVKYALNGDIVYVGRLDAQLKINGQRFEPAEIENQLLKCLPNTAVAVELFSLPGQTVPSIIAFIQFSANTGSPKLIFDGKLGEIAAIRQELKQLLPTYMLPKMIVPVTRMPASVSGKTNRKLLRSLVANLSAYELDKLQEIQHDLDRPSVRRPQSPAARVLGKLWARVLGLNEEKIGLDDHFFALGGDSMTALRLCSEARAENLRLPVSVILQHPILMEMSTLVSQIREEPRSPDIEPFSLLPGGTDTQTARSLASIACGIPMQDVEDMYPCTPLQEGMLALSASLRGDYLACFVLSLSSTVDLDRFKAAWQSTTDLVPVLRTRIAHVTGLGFLQVVQAQRNIEWTECPRIDEYLHQKKMNPPGLGSELVTFSVAYNNTLEPKHSTTQFIWTIHHALYDAWSLSLLLDLVAKQYHGERISGSPMPFKYFIADRARNYDSLGWREYWREYLSGLSTCHFPPSVPRRPNSSQDRLATLNKIERTLDLTTAATSSITAASIIRAAWALVIGRHMNCRDVVFGETVHGRNAAISHTQHIIGPTITTIPVRVRLDDNLPISVFLAAVQASNANTTVYEQSSLQDIAKLSSEAEQACNFQNLLIIQPKEQSSIAGQLDSFGEWDFRGSAAIGTYPLLVQCELQHAGIAVTATYDSQVVSGPEISLLIDRFAHVLTQLSSGSSARVGDVEAGTIAELTQILTRSRTEPQITWLSGNNTDRSPCTIGSLTVQHDRIANAQKQGAFHAWVTECGRNDKICPLFSIGDLVLEHSLMMNEEYSTLQGISSSSPHKWLLQGVNDERCRQDTIVSTGLLAYYGHDGSITVIGSKPRQITLRGWRVQLDFIEHCLKDELGAVLDVTRSARTTNFDVVVNVARPSDSRDDLLIAYIALGSAVSEHRMTIQKMGSVIMDRVKKSLPPHMVPSGVICIEALPLTDGGQPAYKRLQEITSTLSTTQLAMGVTDKNQVSRLPETTMEIKVRDLMTKILTGNEKQVEANSSFFALGGDSITAMQLAAMCRDNGLDITVGDIFREKTCARLAKRAEDRSLVDAIRDIVPNGEAVDLTSAQQLHLSSSKRYHTVESDHVYVELAASITLETLHRTLDRILASHSELRSRFQTDSNGAWYRTTSQDVRGSYHLRHCKINQGPAACLHGAESTSAISFAESDAISTSKRLLHPSRGPLLAAVTFDMPTLRKRLSLTIHPLVESSLLWNEILEGLQTSVGRFRTLRPNRSTHDRFAEVLTRYGDFEQFCQSTLPMLGLALPDIEDIYPCSPIQKGILISQSSDSTTYNLRYEFEVVSTDYDLKTTVNITELATAWREVVQRHSILRTIFVTDMPGLATAQIVLKRSEPIVHCVPPDESRNRYIDTTVPRIEDLPPNQPKHTIIFEQDDPGRILLTLCISHALVDAHSVDLIFRDLGLMYSKVSMAPPTVYKDYVAYVESQPTTTTSQDYWSTQLAGIEPCIFPTDPTCSAGGIQVIPVPSLDSTQLRAFCRANDIVPSSVFLTAWAIVLQAYTRSVRPCFGYIASGRELPMPGIDELVGPTIATLPVVVSLGSEMQLPVLEVLQQTQAEVAGASAYQLLSLADIQHALQLNNTRLFNTAMSMRSDPQHPTEKPRSKLDFRWCSGSDTAEFDIAVHVHVSTDEARIALTYRPQVSGYIRGVSSAFNAVLSSIIAHPRALVREVELISPNEMQQICEWNASKPKTTPSTLHDLLAGTISRQPLRPAVCGWDGNLTYAELDMYSARLAQVISEHLAALELNYDQEIFIPVCFEKSVYAVVAMLAVLKAGCAFVPVDNRDMHVRLQPILFQTRAKIVLASRHCAELISSNCSGSIVIVSEEDMSEPAIPIHDSTHGSARACSVSSVAYCIFTSGSTGQPKGVLIEHKAISTSCVAHGAAMGFTQDSRVLQFSSFSFDGCIMELFTTLIYGGLICVPTEAERSDYDDLSRFIIQYQVNWAFLTPSLARHLPIDVLHNLDVLVVGGEVLTESDRRTWSALRRFIVAYGPTECTIICFIADYSAEEQSKASIGRAITPGWRAWIADPDTAGSRLLPIGATGELLLEGPPLARGYLNDPIQTATAFLSSPPWLAGCRLYRTGDLVRYNPNGTVSFVGRKDLQLKINGQRVEVGEIEEQLRQSYTDAACIAVEPIQLLGNPSRTLVAFVPIGGPPISNDTATILCREHIGTMTGLSSRLNQQLEKKLPPYMIPQVYVPITQMPLSTSGKTDRGALQRMCSSLSAEQIASLRRHKLYRPPSSPTERLLADVWTEILEIDINQVGVDDNFFQTGGDSILAMRLVSIGRSRGLSLSVRDVFSAPTISALSSISDRKSYDLAQSRQQDGLAESSMTQEDTGQDSCCANVRVSLARQLDFDPADLEDALPATYTQSEMLGDAISGRGPAFNYISLRLSQLVDVNQLTMACRKVTSHFEALRTVFANVEGNQLLQVIISRIPDDCVSSHPVSPGHRAPDYEEVLCNEDSQEPFDSKAPLTKFFIVKDSTNDPYSLIIRLSHAQYDGISLNMLFQALDAAYAEKSLPSSVPFSRYTRYILSKRTDSQRYWQQVLSGSSMTFLRPAPGLTPVKHAVRVTATMSIPVIPQITPATLFSAAWALVLSQFCGSSDVVYGGVVAGRSGPMDDIMNVFGPCVNKIPIRVRTESYDTTRSLLLAVQEQYASGEFADSFSLPDIIEHCTDWTNSTYFGSVVQYQNTNLDPFHATTKNFRHSQLADGLRWVNTGAKPGRGVFLLCSPSRRGPEHVVDLESCDSGVDHEIGTMLLKHLEEKVNYLSS</sequence>
<dbReference type="GO" id="GO:0043041">
    <property type="term" value="P:amino acid activation for nonribosomal peptide biosynthetic process"/>
    <property type="evidence" value="ECO:0007669"/>
    <property type="project" value="TreeGrafter"/>
</dbReference>
<dbReference type="GO" id="GO:0016874">
    <property type="term" value="F:ligase activity"/>
    <property type="evidence" value="ECO:0007669"/>
    <property type="project" value="UniProtKB-KW"/>
</dbReference>
<dbReference type="PROSITE" id="PS00455">
    <property type="entry name" value="AMP_BINDING"/>
    <property type="match status" value="1"/>
</dbReference>
<dbReference type="OrthoDB" id="416786at2759"/>
<dbReference type="SUPFAM" id="SSF52777">
    <property type="entry name" value="CoA-dependent acyltransferases"/>
    <property type="match status" value="8"/>
</dbReference>
<dbReference type="GO" id="GO:0031177">
    <property type="term" value="F:phosphopantetheine binding"/>
    <property type="evidence" value="ECO:0007669"/>
    <property type="project" value="InterPro"/>
</dbReference>
<dbReference type="CDD" id="cd19545">
    <property type="entry name" value="FUM14_C_NRPS-like"/>
    <property type="match status" value="1"/>
</dbReference>
<dbReference type="InterPro" id="IPR006162">
    <property type="entry name" value="Ppantetheine_attach_site"/>
</dbReference>
<dbReference type="Proteomes" id="UP000073492">
    <property type="component" value="Unassembled WGS sequence"/>
</dbReference>
<dbReference type="InterPro" id="IPR010071">
    <property type="entry name" value="AA_adenyl_dom"/>
</dbReference>
<dbReference type="EMBL" id="LFZO01000010">
    <property type="protein sequence ID" value="KXT18134.1"/>
    <property type="molecule type" value="Genomic_DNA"/>
</dbReference>
<feature type="domain" description="Carrier" evidence="4">
    <location>
        <begin position="803"/>
        <end position="876"/>
    </location>
</feature>
<dbReference type="PROSITE" id="PS00012">
    <property type="entry name" value="PHOSPHOPANTETHEINE"/>
    <property type="match status" value="1"/>
</dbReference>
<dbReference type="Gene3D" id="3.30.559.10">
    <property type="entry name" value="Chloramphenicol acetyltransferase-like domain"/>
    <property type="match status" value="4"/>
</dbReference>
<organism evidence="5 6">
    <name type="scientific">Pseudocercospora musae</name>
    <dbReference type="NCBI Taxonomy" id="113226"/>
    <lineage>
        <taxon>Eukaryota</taxon>
        <taxon>Fungi</taxon>
        <taxon>Dikarya</taxon>
        <taxon>Ascomycota</taxon>
        <taxon>Pezizomycotina</taxon>
        <taxon>Dothideomycetes</taxon>
        <taxon>Dothideomycetidae</taxon>
        <taxon>Mycosphaerellales</taxon>
        <taxon>Mycosphaerellaceae</taxon>
        <taxon>Pseudocercospora</taxon>
    </lineage>
</organism>
<dbReference type="Gene3D" id="3.30.559.30">
    <property type="entry name" value="Nonribosomal peptide synthetase, condensation domain"/>
    <property type="match status" value="4"/>
</dbReference>
<evidence type="ECO:0000256" key="2">
    <source>
        <dbReference type="ARBA" id="ARBA00022553"/>
    </source>
</evidence>
<dbReference type="SUPFAM" id="SSF47336">
    <property type="entry name" value="ACP-like"/>
    <property type="match status" value="3"/>
</dbReference>
<dbReference type="Gene3D" id="2.30.38.10">
    <property type="entry name" value="Luciferase, Domain 3"/>
    <property type="match status" value="2"/>
</dbReference>
<dbReference type="Gene3D" id="3.30.300.30">
    <property type="match status" value="3"/>
</dbReference>
<feature type="domain" description="Carrier" evidence="4">
    <location>
        <begin position="2892"/>
        <end position="2968"/>
    </location>
</feature>
<comment type="caution">
    <text evidence="5">The sequence shown here is derived from an EMBL/GenBank/DDBJ whole genome shotgun (WGS) entry which is preliminary data.</text>
</comment>
<dbReference type="Pfam" id="PF00550">
    <property type="entry name" value="PP-binding"/>
    <property type="match status" value="3"/>
</dbReference>
<dbReference type="SMART" id="SM00823">
    <property type="entry name" value="PKS_PP"/>
    <property type="match status" value="3"/>
</dbReference>
<dbReference type="InterPro" id="IPR020845">
    <property type="entry name" value="AMP-binding_CS"/>
</dbReference>
<dbReference type="InterPro" id="IPR001242">
    <property type="entry name" value="Condensation_dom"/>
</dbReference>
<dbReference type="PROSITE" id="PS50075">
    <property type="entry name" value="CARRIER"/>
    <property type="match status" value="3"/>
</dbReference>
<name>A0A139IU82_9PEZI</name>
<dbReference type="FunFam" id="3.30.300.30:FF:000015">
    <property type="entry name" value="Nonribosomal peptide synthase SidD"/>
    <property type="match status" value="2"/>
</dbReference>
<dbReference type="InterPro" id="IPR036736">
    <property type="entry name" value="ACP-like_sf"/>
</dbReference>
<dbReference type="InterPro" id="IPR023213">
    <property type="entry name" value="CAT-like_dom_sf"/>
</dbReference>
<evidence type="ECO:0000256" key="3">
    <source>
        <dbReference type="ARBA" id="ARBA00022598"/>
    </source>
</evidence>
<dbReference type="InterPro" id="IPR000873">
    <property type="entry name" value="AMP-dep_synth/lig_dom"/>
</dbReference>
<feature type="domain" description="Carrier" evidence="4">
    <location>
        <begin position="1610"/>
        <end position="1686"/>
    </location>
</feature>
<dbReference type="GO" id="GO:0005737">
    <property type="term" value="C:cytoplasm"/>
    <property type="evidence" value="ECO:0007669"/>
    <property type="project" value="TreeGrafter"/>
</dbReference>
<dbReference type="PANTHER" id="PTHR45527:SF16">
    <property type="entry name" value="NONRIBOSOMAL PEPTIDE SYNTHASE ATNA-RELATED"/>
    <property type="match status" value="1"/>
</dbReference>